<dbReference type="EMBL" id="JAUHHV010000001">
    <property type="protein sequence ID" value="KAK1434494.1"/>
    <property type="molecule type" value="Genomic_DNA"/>
</dbReference>
<gene>
    <name evidence="8" type="ORF">QVD17_00237</name>
</gene>
<evidence type="ECO:0000256" key="3">
    <source>
        <dbReference type="ARBA" id="ARBA00022692"/>
    </source>
</evidence>
<feature type="transmembrane region" description="Helical" evidence="6">
    <location>
        <begin position="60"/>
        <end position="82"/>
    </location>
</feature>
<protein>
    <recommendedName>
        <fullName evidence="7">ABC-2 type transporter transmembrane domain-containing protein</fullName>
    </recommendedName>
</protein>
<evidence type="ECO:0000256" key="2">
    <source>
        <dbReference type="ARBA" id="ARBA00022448"/>
    </source>
</evidence>
<comment type="subcellular location">
    <subcellularLocation>
        <location evidence="1">Membrane</location>
        <topology evidence="1">Multi-pass membrane protein</topology>
    </subcellularLocation>
</comment>
<evidence type="ECO:0000313" key="9">
    <source>
        <dbReference type="Proteomes" id="UP001229421"/>
    </source>
</evidence>
<feature type="domain" description="ABC-2 type transporter transmembrane" evidence="7">
    <location>
        <begin position="1"/>
        <end position="40"/>
    </location>
</feature>
<reference evidence="8" key="1">
    <citation type="journal article" date="2023" name="bioRxiv">
        <title>Improved chromosome-level genome assembly for marigold (Tagetes erecta).</title>
        <authorList>
            <person name="Jiang F."/>
            <person name="Yuan L."/>
            <person name="Wang S."/>
            <person name="Wang H."/>
            <person name="Xu D."/>
            <person name="Wang A."/>
            <person name="Fan W."/>
        </authorList>
    </citation>
    <scope>NUCLEOTIDE SEQUENCE</scope>
    <source>
        <strain evidence="8">WSJ</strain>
        <tissue evidence="8">Leaf</tissue>
    </source>
</reference>
<name>A0AAD8P6U0_TARER</name>
<keyword evidence="5 6" id="KW-0472">Membrane</keyword>
<feature type="transmembrane region" description="Helical" evidence="6">
    <location>
        <begin position="21"/>
        <end position="40"/>
    </location>
</feature>
<proteinExistence type="predicted"/>
<dbReference type="Proteomes" id="UP001229421">
    <property type="component" value="Unassembled WGS sequence"/>
</dbReference>
<keyword evidence="2" id="KW-0813">Transport</keyword>
<accession>A0AAD8P6U0</accession>
<dbReference type="InterPro" id="IPR013525">
    <property type="entry name" value="ABC2_TM"/>
</dbReference>
<evidence type="ECO:0000259" key="7">
    <source>
        <dbReference type="Pfam" id="PF01061"/>
    </source>
</evidence>
<evidence type="ECO:0000313" key="8">
    <source>
        <dbReference type="EMBL" id="KAK1434494.1"/>
    </source>
</evidence>
<dbReference type="GO" id="GO:0140359">
    <property type="term" value="F:ABC-type transporter activity"/>
    <property type="evidence" value="ECO:0007669"/>
    <property type="project" value="InterPro"/>
</dbReference>
<keyword evidence="3 6" id="KW-0812">Transmembrane</keyword>
<dbReference type="Pfam" id="PF01061">
    <property type="entry name" value="ABC2_membrane"/>
    <property type="match status" value="1"/>
</dbReference>
<evidence type="ECO:0000256" key="5">
    <source>
        <dbReference type="ARBA" id="ARBA00023136"/>
    </source>
</evidence>
<dbReference type="AlphaFoldDB" id="A0AAD8P6U0"/>
<dbReference type="PANTHER" id="PTHR19241">
    <property type="entry name" value="ATP-BINDING CASSETTE TRANSPORTER"/>
    <property type="match status" value="1"/>
</dbReference>
<evidence type="ECO:0000256" key="4">
    <source>
        <dbReference type="ARBA" id="ARBA00022989"/>
    </source>
</evidence>
<evidence type="ECO:0000256" key="1">
    <source>
        <dbReference type="ARBA" id="ARBA00004141"/>
    </source>
</evidence>
<comment type="caution">
    <text evidence="8">The sequence shown here is derived from an EMBL/GenBank/DDBJ whole genome shotgun (WGS) entry which is preliminary data.</text>
</comment>
<dbReference type="GO" id="GO:0005886">
    <property type="term" value="C:plasma membrane"/>
    <property type="evidence" value="ECO:0007669"/>
    <property type="project" value="UniProtKB-ARBA"/>
</dbReference>
<keyword evidence="4 6" id="KW-1133">Transmembrane helix</keyword>
<keyword evidence="9" id="KW-1185">Reference proteome</keyword>
<evidence type="ECO:0000256" key="6">
    <source>
        <dbReference type="SAM" id="Phobius"/>
    </source>
</evidence>
<sequence length="106" mass="12362">MFNLFGGFLIPKPKILNWWIWMYYLTPTSWSLNALLASQYKTKSVEAFIRDYFGYRHDELAPVFVLLALYPIILALCLHFVYQNSTSREGRQIFALLATSVSSLFI</sequence>
<organism evidence="8 9">
    <name type="scientific">Tagetes erecta</name>
    <name type="common">African marigold</name>
    <dbReference type="NCBI Taxonomy" id="13708"/>
    <lineage>
        <taxon>Eukaryota</taxon>
        <taxon>Viridiplantae</taxon>
        <taxon>Streptophyta</taxon>
        <taxon>Embryophyta</taxon>
        <taxon>Tracheophyta</taxon>
        <taxon>Spermatophyta</taxon>
        <taxon>Magnoliopsida</taxon>
        <taxon>eudicotyledons</taxon>
        <taxon>Gunneridae</taxon>
        <taxon>Pentapetalae</taxon>
        <taxon>asterids</taxon>
        <taxon>campanulids</taxon>
        <taxon>Asterales</taxon>
        <taxon>Asteraceae</taxon>
        <taxon>Asteroideae</taxon>
        <taxon>Heliantheae alliance</taxon>
        <taxon>Tageteae</taxon>
        <taxon>Tagetes</taxon>
    </lineage>
</organism>